<dbReference type="InterPro" id="IPR001763">
    <property type="entry name" value="Rhodanese-like_dom"/>
</dbReference>
<dbReference type="EMBL" id="JAHYBX010000001">
    <property type="protein sequence ID" value="MCA1855505.1"/>
    <property type="molecule type" value="Genomic_DNA"/>
</dbReference>
<evidence type="ECO:0000256" key="7">
    <source>
        <dbReference type="ARBA" id="ARBA00023014"/>
    </source>
</evidence>
<keyword evidence="4" id="KW-0479">Metal-binding</keyword>
<evidence type="ECO:0000256" key="3">
    <source>
        <dbReference type="ARBA" id="ARBA00012239"/>
    </source>
</evidence>
<feature type="domain" description="Rhodanese" evidence="10">
    <location>
        <begin position="558"/>
        <end position="652"/>
    </location>
</feature>
<dbReference type="Gene3D" id="1.10.260.50">
    <property type="match status" value="1"/>
</dbReference>
<dbReference type="Pfam" id="PF00266">
    <property type="entry name" value="Aminotran_5"/>
    <property type="match status" value="1"/>
</dbReference>
<keyword evidence="6" id="KW-0408">Iron</keyword>
<evidence type="ECO:0000259" key="10">
    <source>
        <dbReference type="PROSITE" id="PS50206"/>
    </source>
</evidence>
<keyword evidence="11" id="KW-0032">Aminotransferase</keyword>
<comment type="caution">
    <text evidence="11">The sequence shown here is derived from an EMBL/GenBank/DDBJ whole genome shotgun (WGS) entry which is preliminary data.</text>
</comment>
<dbReference type="Gene3D" id="3.90.1150.10">
    <property type="entry name" value="Aspartate Aminotransferase, domain 1"/>
    <property type="match status" value="1"/>
</dbReference>
<keyword evidence="11" id="KW-0808">Transferase</keyword>
<comment type="catalytic activity">
    <reaction evidence="8">
        <text>(sulfur carrier)-H + L-cysteine = (sulfur carrier)-SH + L-alanine</text>
        <dbReference type="Rhea" id="RHEA:43892"/>
        <dbReference type="Rhea" id="RHEA-COMP:14737"/>
        <dbReference type="Rhea" id="RHEA-COMP:14739"/>
        <dbReference type="ChEBI" id="CHEBI:29917"/>
        <dbReference type="ChEBI" id="CHEBI:35235"/>
        <dbReference type="ChEBI" id="CHEBI:57972"/>
        <dbReference type="ChEBI" id="CHEBI:64428"/>
        <dbReference type="EC" id="2.8.1.7"/>
    </reaction>
</comment>
<accession>A0ABS7Y728</accession>
<dbReference type="PROSITE" id="PS00595">
    <property type="entry name" value="AA_TRANSFER_CLASS_5"/>
    <property type="match status" value="1"/>
</dbReference>
<dbReference type="Gene3D" id="3.40.250.10">
    <property type="entry name" value="Rhodanese-like domain"/>
    <property type="match status" value="1"/>
</dbReference>
<dbReference type="CDD" id="cd00158">
    <property type="entry name" value="RHOD"/>
    <property type="match status" value="1"/>
</dbReference>
<reference evidence="11 12" key="1">
    <citation type="submission" date="2021-07" db="EMBL/GenBank/DDBJ databases">
        <title>Characterization of Violacein-producing bacteria and related species.</title>
        <authorList>
            <person name="Wilson H.S."/>
            <person name="De Leon M.E."/>
        </authorList>
    </citation>
    <scope>NUCLEOTIDE SEQUENCE [LARGE SCALE GENOMIC DNA]</scope>
    <source>
        <strain evidence="11 12">HSC-2F05</strain>
    </source>
</reference>
<dbReference type="InterPro" id="IPR015421">
    <property type="entry name" value="PyrdxlP-dep_Trfase_major"/>
</dbReference>
<proteinExistence type="inferred from homology"/>
<dbReference type="Pfam" id="PF00581">
    <property type="entry name" value="Rhodanese"/>
    <property type="match status" value="1"/>
</dbReference>
<evidence type="ECO:0000256" key="4">
    <source>
        <dbReference type="ARBA" id="ARBA00022723"/>
    </source>
</evidence>
<evidence type="ECO:0000256" key="5">
    <source>
        <dbReference type="ARBA" id="ARBA00022898"/>
    </source>
</evidence>
<comment type="cofactor">
    <cofactor evidence="1 9">
        <name>pyridoxal 5'-phosphate</name>
        <dbReference type="ChEBI" id="CHEBI:597326"/>
    </cofactor>
</comment>
<dbReference type="Proteomes" id="UP001198602">
    <property type="component" value="Unassembled WGS sequence"/>
</dbReference>
<dbReference type="RefSeq" id="WP_225237846.1">
    <property type="nucleotide sequence ID" value="NZ_JAHYBX010000001.1"/>
</dbReference>
<organism evidence="11 12">
    <name type="scientific">Massilia hydrophila</name>
    <dbReference type="NCBI Taxonomy" id="3044279"/>
    <lineage>
        <taxon>Bacteria</taxon>
        <taxon>Pseudomonadati</taxon>
        <taxon>Pseudomonadota</taxon>
        <taxon>Betaproteobacteria</taxon>
        <taxon>Burkholderiales</taxon>
        <taxon>Oxalobacteraceae</taxon>
        <taxon>Telluria group</taxon>
        <taxon>Massilia</taxon>
    </lineage>
</organism>
<dbReference type="InterPro" id="IPR015422">
    <property type="entry name" value="PyrdxlP-dep_Trfase_small"/>
</dbReference>
<protein>
    <recommendedName>
        <fullName evidence="3">cysteine desulfurase</fullName>
        <ecNumber evidence="3">2.8.1.7</ecNumber>
    </recommendedName>
</protein>
<comment type="similarity">
    <text evidence="2">Belongs to the class-V pyridoxal-phosphate-dependent aminotransferase family. NifS/IscS subfamily.</text>
</comment>
<dbReference type="Gene3D" id="3.40.640.10">
    <property type="entry name" value="Type I PLP-dependent aspartate aminotransferase-like (Major domain)"/>
    <property type="match status" value="1"/>
</dbReference>
<keyword evidence="7" id="KW-0411">Iron-sulfur</keyword>
<dbReference type="InterPro" id="IPR020578">
    <property type="entry name" value="Aminotrans_V_PyrdxlP_BS"/>
</dbReference>
<dbReference type="InterPro" id="IPR015424">
    <property type="entry name" value="PyrdxlP-dep_Trfase"/>
</dbReference>
<keyword evidence="5" id="KW-0663">Pyridoxal phosphate</keyword>
<dbReference type="GO" id="GO:0008483">
    <property type="term" value="F:transaminase activity"/>
    <property type="evidence" value="ECO:0007669"/>
    <property type="project" value="UniProtKB-KW"/>
</dbReference>
<keyword evidence="12" id="KW-1185">Reference proteome</keyword>
<evidence type="ECO:0000256" key="9">
    <source>
        <dbReference type="RuleBase" id="RU004504"/>
    </source>
</evidence>
<dbReference type="PANTHER" id="PTHR11601:SF34">
    <property type="entry name" value="CYSTEINE DESULFURASE"/>
    <property type="match status" value="1"/>
</dbReference>
<dbReference type="SUPFAM" id="SSF52821">
    <property type="entry name" value="Rhodanese/Cell cycle control phosphatase"/>
    <property type="match status" value="1"/>
</dbReference>
<gene>
    <name evidence="11" type="ORF">LE190_06135</name>
</gene>
<evidence type="ECO:0000256" key="1">
    <source>
        <dbReference type="ARBA" id="ARBA00001933"/>
    </source>
</evidence>
<sequence>MNTDLYFDSNATTPVLPAAADALMDALNTNFGNPSSSHSVGLRARAVLDDVRSRASRLLGVGDGKLMFNSGATEGIQTAVLSALCSIREKREHGLPAESLLLYGATEHKAVPESLAHWNRVLGLDLELRSIPVDQHGRHDLAALARMAPDAALVCTMAANNETGVISDIKGIGAVLEHSPALWLVDCVQALGKLPVDLARTRIDYAPFSGHKLYAPKGTGMLYVRAGAPYTPLMMGGGQEDGLRSGTENLPGIAALGAVLAELENGTAFRTRAELTEMRNMVVAALSYSLPGIAFNTPFDKSLSTTVNFSVPGLASGQVLDVFDAAGIHVSAGSACSAAKGLGSYVLQSMGLPEWQCENAVRLSLGPATEFDTINAVCKRIIHAGAALRECGLVAGTSSERLDGIKLVSAGDTHCWLLLDSDTGAAVVIDPRAESHAQVEAILKRHQHTLVAELSTTDADSWPFDGDTVVLGQWQVKRLLVGIAAICYLVEGRDKQTTLAFTGSLRVPDLKGILPDHVVVCGQDGEIEAMSIAAPVPVSHGATEMHLDARGLRQLMREYPGTMLVDVRESCEHRASDREGLMGQAINLPLSQLVNALPSWLTQEDPPPIVFVCRSGRRSDRAARCLRRLGYGEAYHVAGGLAMEGQDLHSRT</sequence>
<dbReference type="InterPro" id="IPR036873">
    <property type="entry name" value="Rhodanese-like_dom_sf"/>
</dbReference>
<dbReference type="PROSITE" id="PS50206">
    <property type="entry name" value="RHODANESE_3"/>
    <property type="match status" value="1"/>
</dbReference>
<evidence type="ECO:0000313" key="12">
    <source>
        <dbReference type="Proteomes" id="UP001198602"/>
    </source>
</evidence>
<dbReference type="EC" id="2.8.1.7" evidence="3"/>
<evidence type="ECO:0000313" key="11">
    <source>
        <dbReference type="EMBL" id="MCA1855505.1"/>
    </source>
</evidence>
<dbReference type="SMART" id="SM00450">
    <property type="entry name" value="RHOD"/>
    <property type="match status" value="1"/>
</dbReference>
<name>A0ABS7Y728_9BURK</name>
<evidence type="ECO:0000256" key="2">
    <source>
        <dbReference type="ARBA" id="ARBA00006490"/>
    </source>
</evidence>
<dbReference type="InterPro" id="IPR000192">
    <property type="entry name" value="Aminotrans_V_dom"/>
</dbReference>
<dbReference type="SUPFAM" id="SSF53383">
    <property type="entry name" value="PLP-dependent transferases"/>
    <property type="match status" value="1"/>
</dbReference>
<evidence type="ECO:0000256" key="8">
    <source>
        <dbReference type="ARBA" id="ARBA00050776"/>
    </source>
</evidence>
<evidence type="ECO:0000256" key="6">
    <source>
        <dbReference type="ARBA" id="ARBA00023004"/>
    </source>
</evidence>
<dbReference type="PANTHER" id="PTHR11601">
    <property type="entry name" value="CYSTEINE DESULFURYLASE FAMILY MEMBER"/>
    <property type="match status" value="1"/>
</dbReference>